<feature type="transmembrane region" description="Helical" evidence="7">
    <location>
        <begin position="88"/>
        <end position="118"/>
    </location>
</feature>
<sequence length="255" mass="26430">MAGVIPVVLLCSLLVGWVVAVPVHRFAEDADGEGFAVACPAACDACGTEVTTGDIVPVRSWFGAGRSCTTCRTRRGWSWIAPQLATPVLALITTVALGPVASLPAYLLLVVILVMTSVIDLRTMLIPRRLVWGGLAGGLVAMAATSLWIGGWGNLIGALIGAAAYFVFLLISWFILPSGLGFGDVRLGALLGLFLGWISWPLVLPAMILGSALTVVQGLAVNGISGRSTPIPFGPALGLGALVTIWVHGPILNLL</sequence>
<keyword evidence="4 7" id="KW-0812">Transmembrane</keyword>
<feature type="transmembrane region" description="Helical" evidence="7">
    <location>
        <begin position="130"/>
        <end position="149"/>
    </location>
</feature>
<dbReference type="GO" id="GO:0005886">
    <property type="term" value="C:plasma membrane"/>
    <property type="evidence" value="ECO:0007669"/>
    <property type="project" value="UniProtKB-SubCell"/>
</dbReference>
<evidence type="ECO:0000259" key="8">
    <source>
        <dbReference type="Pfam" id="PF01478"/>
    </source>
</evidence>
<evidence type="ECO:0000256" key="2">
    <source>
        <dbReference type="ARBA" id="ARBA00005801"/>
    </source>
</evidence>
<dbReference type="OrthoDB" id="3253718at2"/>
<feature type="transmembrane region" description="Helical" evidence="7">
    <location>
        <begin position="155"/>
        <end position="176"/>
    </location>
</feature>
<accession>R4Z4W1</accession>
<evidence type="ECO:0000256" key="7">
    <source>
        <dbReference type="SAM" id="Phobius"/>
    </source>
</evidence>
<dbReference type="GO" id="GO:0006465">
    <property type="term" value="P:signal peptide processing"/>
    <property type="evidence" value="ECO:0007669"/>
    <property type="project" value="TreeGrafter"/>
</dbReference>
<gene>
    <name evidence="10" type="ORF">BN381_90030</name>
</gene>
<dbReference type="Pfam" id="PF01478">
    <property type="entry name" value="Peptidase_A24"/>
    <property type="match status" value="1"/>
</dbReference>
<evidence type="ECO:0000256" key="3">
    <source>
        <dbReference type="ARBA" id="ARBA00022475"/>
    </source>
</evidence>
<evidence type="ECO:0000256" key="5">
    <source>
        <dbReference type="ARBA" id="ARBA00022989"/>
    </source>
</evidence>
<evidence type="ECO:0000313" key="11">
    <source>
        <dbReference type="Proteomes" id="UP000018291"/>
    </source>
</evidence>
<keyword evidence="5 7" id="KW-1133">Transmembrane helix</keyword>
<keyword evidence="3" id="KW-1003">Cell membrane</keyword>
<dbReference type="AlphaFoldDB" id="R4Z4W1"/>
<evidence type="ECO:0000259" key="9">
    <source>
        <dbReference type="Pfam" id="PF06750"/>
    </source>
</evidence>
<evidence type="ECO:0000256" key="4">
    <source>
        <dbReference type="ARBA" id="ARBA00022692"/>
    </source>
</evidence>
<dbReference type="EC" id="3.4.23.43" evidence="10"/>
<reference evidence="10 11" key="1">
    <citation type="journal article" date="2013" name="ISME J.">
        <title>Metabolic model for the filamentous 'Candidatus Microthrix parvicella' based on genomic and metagenomic analyses.</title>
        <authorList>
            <person name="Jon McIlroy S."/>
            <person name="Kristiansen R."/>
            <person name="Albertsen M."/>
            <person name="Michael Karst S."/>
            <person name="Rossetti S."/>
            <person name="Lund Nielsen J."/>
            <person name="Tandoi V."/>
            <person name="James Seviour R."/>
            <person name="Nielsen P.H."/>
        </authorList>
    </citation>
    <scope>NUCLEOTIDE SEQUENCE [LARGE SCALE GENOMIC DNA]</scope>
    <source>
        <strain evidence="10 11">RN1</strain>
    </source>
</reference>
<organism evidence="10 11">
    <name type="scientific">Candidatus Neomicrothrix parvicella RN1</name>
    <dbReference type="NCBI Taxonomy" id="1229780"/>
    <lineage>
        <taxon>Bacteria</taxon>
        <taxon>Bacillati</taxon>
        <taxon>Actinomycetota</taxon>
        <taxon>Acidimicrobiia</taxon>
        <taxon>Acidimicrobiales</taxon>
        <taxon>Microthrixaceae</taxon>
        <taxon>Candidatus Neomicrothrix</taxon>
    </lineage>
</organism>
<dbReference type="Proteomes" id="UP000018291">
    <property type="component" value="Unassembled WGS sequence"/>
</dbReference>
<keyword evidence="10" id="KW-0378">Hydrolase</keyword>
<dbReference type="InterPro" id="IPR000045">
    <property type="entry name" value="Prepilin_IV_endopep_pep"/>
</dbReference>
<dbReference type="PANTHER" id="PTHR30487">
    <property type="entry name" value="TYPE 4 PREPILIN-LIKE PROTEINS LEADER PEPTIDE-PROCESSING ENZYME"/>
    <property type="match status" value="1"/>
</dbReference>
<comment type="caution">
    <text evidence="10">The sequence shown here is derived from an EMBL/GenBank/DDBJ whole genome shotgun (WGS) entry which is preliminary data.</text>
</comment>
<protein>
    <submittedName>
        <fullName evidence="10">Putative Prepilin peptidase</fullName>
        <ecNumber evidence="10">3.4.23.43</ecNumber>
    </submittedName>
</protein>
<feature type="domain" description="Prepilin peptidase A24 N-terminal" evidence="9">
    <location>
        <begin position="12"/>
        <end position="95"/>
    </location>
</feature>
<dbReference type="Gene3D" id="1.20.120.1220">
    <property type="match status" value="1"/>
</dbReference>
<dbReference type="PANTHER" id="PTHR30487:SF0">
    <property type="entry name" value="PREPILIN LEADER PEPTIDASE_N-METHYLTRANSFERASE-RELATED"/>
    <property type="match status" value="1"/>
</dbReference>
<dbReference type="Pfam" id="PF06750">
    <property type="entry name" value="A24_N_bact"/>
    <property type="match status" value="1"/>
</dbReference>
<dbReference type="InterPro" id="IPR050882">
    <property type="entry name" value="Prepilin_peptidase/N-MTase"/>
</dbReference>
<dbReference type="InterPro" id="IPR010627">
    <property type="entry name" value="Prepilin_pept_A24_N"/>
</dbReference>
<keyword evidence="6 7" id="KW-0472">Membrane</keyword>
<dbReference type="GO" id="GO:0004190">
    <property type="term" value="F:aspartic-type endopeptidase activity"/>
    <property type="evidence" value="ECO:0007669"/>
    <property type="project" value="UniProtKB-EC"/>
</dbReference>
<proteinExistence type="inferred from homology"/>
<evidence type="ECO:0000256" key="1">
    <source>
        <dbReference type="ARBA" id="ARBA00004651"/>
    </source>
</evidence>
<dbReference type="eggNOG" id="COG1989">
    <property type="taxonomic scope" value="Bacteria"/>
</dbReference>
<feature type="transmembrane region" description="Helical" evidence="7">
    <location>
        <begin position="233"/>
        <end position="254"/>
    </location>
</feature>
<dbReference type="RefSeq" id="WP_012231403.1">
    <property type="nucleotide sequence ID" value="NZ_HG422565.1"/>
</dbReference>
<comment type="subcellular location">
    <subcellularLocation>
        <location evidence="1">Cell membrane</location>
        <topology evidence="1">Multi-pass membrane protein</topology>
    </subcellularLocation>
</comment>
<evidence type="ECO:0000313" key="10">
    <source>
        <dbReference type="EMBL" id="CCM65959.1"/>
    </source>
</evidence>
<feature type="transmembrane region" description="Helical" evidence="7">
    <location>
        <begin position="188"/>
        <end position="213"/>
    </location>
</feature>
<dbReference type="HOGENOM" id="CLU_057101_0_1_11"/>
<dbReference type="EMBL" id="CANL01000087">
    <property type="protein sequence ID" value="CCM65959.1"/>
    <property type="molecule type" value="Genomic_DNA"/>
</dbReference>
<keyword evidence="11" id="KW-1185">Reference proteome</keyword>
<feature type="domain" description="Prepilin type IV endopeptidase peptidase" evidence="8">
    <location>
        <begin position="107"/>
        <end position="211"/>
    </location>
</feature>
<comment type="similarity">
    <text evidence="2">Belongs to the peptidase A24 family.</text>
</comment>
<dbReference type="STRING" id="1229780.BN381_90030"/>
<name>R4Z4W1_9ACTN</name>
<evidence type="ECO:0000256" key="6">
    <source>
        <dbReference type="ARBA" id="ARBA00023136"/>
    </source>
</evidence>